<evidence type="ECO:0000313" key="2">
    <source>
        <dbReference type="EMBL" id="KAL3073560.1"/>
    </source>
</evidence>
<comment type="caution">
    <text evidence="2">The sequence shown here is derived from an EMBL/GenBank/DDBJ whole genome shotgun (WGS) entry which is preliminary data.</text>
</comment>
<dbReference type="SMART" id="SM00449">
    <property type="entry name" value="SPRY"/>
    <property type="match status" value="1"/>
</dbReference>
<dbReference type="InterPro" id="IPR001870">
    <property type="entry name" value="B30.2/SPRY"/>
</dbReference>
<feature type="domain" description="B30.2/SPRY" evidence="1">
    <location>
        <begin position="1"/>
        <end position="152"/>
    </location>
</feature>
<dbReference type="Proteomes" id="UP001620645">
    <property type="component" value="Unassembled WGS sequence"/>
</dbReference>
<dbReference type="CDD" id="cd12885">
    <property type="entry name" value="SPRY_RanBP_like"/>
    <property type="match status" value="1"/>
</dbReference>
<keyword evidence="3" id="KW-1185">Reference proteome</keyword>
<name>A0ABD2I8P9_HETSC</name>
<dbReference type="Pfam" id="PF00622">
    <property type="entry name" value="SPRY"/>
    <property type="match status" value="1"/>
</dbReference>
<dbReference type="InterPro" id="IPR043136">
    <property type="entry name" value="B30.2/SPRY_sf"/>
</dbReference>
<protein>
    <recommendedName>
        <fullName evidence="1">B30.2/SPRY domain-containing protein</fullName>
    </recommendedName>
</protein>
<evidence type="ECO:0000259" key="1">
    <source>
        <dbReference type="PROSITE" id="PS50188"/>
    </source>
</evidence>
<evidence type="ECO:0000313" key="3">
    <source>
        <dbReference type="Proteomes" id="UP001620645"/>
    </source>
</evidence>
<dbReference type="AlphaFoldDB" id="A0ABD2I8P9"/>
<dbReference type="InterPro" id="IPR044736">
    <property type="entry name" value="Gid1/RanBPM/SPLA_SPRY"/>
</dbReference>
<sequence length="157" mass="17684">MVWTSSWIQENPGPEWRTVFAKCAVSVAGTFYFETKVINVKNRSIIGLAIKHQTPLAGRITKRSGTFAYEGDGCFLMRDNSRFNPRCEFGDGDTVGCGINLANRHLFFTKNGQRMDLTFVLDSLPSDPPLFPFVSLWDSGDKIEANFGRKFDVATFR</sequence>
<dbReference type="EMBL" id="JBICCN010000366">
    <property type="protein sequence ID" value="KAL3073560.1"/>
    <property type="molecule type" value="Genomic_DNA"/>
</dbReference>
<reference evidence="2 3" key="1">
    <citation type="submission" date="2024-10" db="EMBL/GenBank/DDBJ databases">
        <authorList>
            <person name="Kim D."/>
        </authorList>
    </citation>
    <scope>NUCLEOTIDE SEQUENCE [LARGE SCALE GENOMIC DNA]</scope>
    <source>
        <strain evidence="2">Taebaek</strain>
    </source>
</reference>
<gene>
    <name evidence="2" type="ORF">niasHS_017127</name>
</gene>
<proteinExistence type="predicted"/>
<dbReference type="PROSITE" id="PS50188">
    <property type="entry name" value="B302_SPRY"/>
    <property type="match status" value="1"/>
</dbReference>
<dbReference type="Gene3D" id="2.60.120.920">
    <property type="match status" value="1"/>
</dbReference>
<dbReference type="SUPFAM" id="SSF49899">
    <property type="entry name" value="Concanavalin A-like lectins/glucanases"/>
    <property type="match status" value="1"/>
</dbReference>
<dbReference type="InterPro" id="IPR003877">
    <property type="entry name" value="SPRY_dom"/>
</dbReference>
<accession>A0ABD2I8P9</accession>
<organism evidence="2 3">
    <name type="scientific">Heterodera schachtii</name>
    <name type="common">Sugarbeet cyst nematode worm</name>
    <name type="synonym">Tylenchus schachtii</name>
    <dbReference type="NCBI Taxonomy" id="97005"/>
    <lineage>
        <taxon>Eukaryota</taxon>
        <taxon>Metazoa</taxon>
        <taxon>Ecdysozoa</taxon>
        <taxon>Nematoda</taxon>
        <taxon>Chromadorea</taxon>
        <taxon>Rhabditida</taxon>
        <taxon>Tylenchina</taxon>
        <taxon>Tylenchomorpha</taxon>
        <taxon>Tylenchoidea</taxon>
        <taxon>Heteroderidae</taxon>
        <taxon>Heteroderinae</taxon>
        <taxon>Heterodera</taxon>
    </lineage>
</organism>
<dbReference type="InterPro" id="IPR013320">
    <property type="entry name" value="ConA-like_dom_sf"/>
</dbReference>